<sequence>MPPNTWGYEASYMYMPITSNRVATLCNGNESSGIRSFKRIAGSPGGAALMFDNPGDDSKFAKYINHNQGANVIYAGGYAGVVPRAKYYNHTSFGWNFRLFNDPRCPELAGELR</sequence>
<dbReference type="EMBL" id="VSSQ01078583">
    <property type="protein sequence ID" value="MPN28329.1"/>
    <property type="molecule type" value="Genomic_DNA"/>
</dbReference>
<protein>
    <submittedName>
        <fullName evidence="1">Uncharacterized protein</fullName>
    </submittedName>
</protein>
<reference evidence="1" key="1">
    <citation type="submission" date="2019-08" db="EMBL/GenBank/DDBJ databases">
        <authorList>
            <person name="Kucharzyk K."/>
            <person name="Murdoch R.W."/>
            <person name="Higgins S."/>
            <person name="Loffler F."/>
        </authorList>
    </citation>
    <scope>NUCLEOTIDE SEQUENCE</scope>
</reference>
<evidence type="ECO:0000313" key="1">
    <source>
        <dbReference type="EMBL" id="MPN28329.1"/>
    </source>
</evidence>
<gene>
    <name evidence="1" type="ORF">SDC9_175770</name>
</gene>
<organism evidence="1">
    <name type="scientific">bioreactor metagenome</name>
    <dbReference type="NCBI Taxonomy" id="1076179"/>
    <lineage>
        <taxon>unclassified sequences</taxon>
        <taxon>metagenomes</taxon>
        <taxon>ecological metagenomes</taxon>
    </lineage>
</organism>
<accession>A0A645GR10</accession>
<comment type="caution">
    <text evidence="1">The sequence shown here is derived from an EMBL/GenBank/DDBJ whole genome shotgun (WGS) entry which is preliminary data.</text>
</comment>
<name>A0A645GR10_9ZZZZ</name>
<dbReference type="AlphaFoldDB" id="A0A645GR10"/>
<proteinExistence type="predicted"/>